<dbReference type="EMBL" id="KV875096">
    <property type="protein sequence ID" value="OIW30964.1"/>
    <property type="molecule type" value="Genomic_DNA"/>
</dbReference>
<evidence type="ECO:0000313" key="3">
    <source>
        <dbReference type="Proteomes" id="UP000182658"/>
    </source>
</evidence>
<name>A0A1J7JNQ6_9PEZI</name>
<evidence type="ECO:0000256" key="1">
    <source>
        <dbReference type="SAM" id="MobiDB-lite"/>
    </source>
</evidence>
<dbReference type="AlphaFoldDB" id="A0A1J7JNQ6"/>
<evidence type="ECO:0000313" key="2">
    <source>
        <dbReference type="EMBL" id="OIW30964.1"/>
    </source>
</evidence>
<organism evidence="2 3">
    <name type="scientific">Coniochaeta ligniaria NRRL 30616</name>
    <dbReference type="NCBI Taxonomy" id="1408157"/>
    <lineage>
        <taxon>Eukaryota</taxon>
        <taxon>Fungi</taxon>
        <taxon>Dikarya</taxon>
        <taxon>Ascomycota</taxon>
        <taxon>Pezizomycotina</taxon>
        <taxon>Sordariomycetes</taxon>
        <taxon>Sordariomycetidae</taxon>
        <taxon>Coniochaetales</taxon>
        <taxon>Coniochaetaceae</taxon>
        <taxon>Coniochaeta</taxon>
    </lineage>
</organism>
<reference evidence="2 3" key="1">
    <citation type="submission" date="2016-10" db="EMBL/GenBank/DDBJ databases">
        <title>Draft genome sequence of Coniochaeta ligniaria NRRL30616, a lignocellulolytic fungus for bioabatement of inhibitors in plant biomass hydrolysates.</title>
        <authorList>
            <consortium name="DOE Joint Genome Institute"/>
            <person name="Jimenez D.J."/>
            <person name="Hector R.E."/>
            <person name="Riley R."/>
            <person name="Sun H."/>
            <person name="Grigoriev I.V."/>
            <person name="Van Elsas J.D."/>
            <person name="Nichols N.N."/>
        </authorList>
    </citation>
    <scope>NUCLEOTIDE SEQUENCE [LARGE SCALE GENOMIC DNA]</scope>
    <source>
        <strain evidence="2 3">NRRL 30616</strain>
    </source>
</reference>
<gene>
    <name evidence="2" type="ORF">CONLIGDRAFT_679713</name>
</gene>
<keyword evidence="3" id="KW-1185">Reference proteome</keyword>
<dbReference type="Proteomes" id="UP000182658">
    <property type="component" value="Unassembled WGS sequence"/>
</dbReference>
<sequence length="167" mass="19336">MYAEQKARDDEKKREEKNKANKDQDGAELDRNVLSHLADERLPRQDRDRAFRMLLSQVMIRQSYATPLRLPDGSMSFRMTGMPPFTMHTQIVYATSDDSAASTRKVDQLLKGLNKNSKVGKPSHLDVLGTGLWSRQERRPEHGPLPTPIQALRPVCRIRRRRNCRHF</sequence>
<proteinExistence type="predicted"/>
<dbReference type="InParanoid" id="A0A1J7JNQ6"/>
<protein>
    <submittedName>
        <fullName evidence="2">Uncharacterized protein</fullName>
    </submittedName>
</protein>
<accession>A0A1J7JNQ6</accession>
<feature type="region of interest" description="Disordered" evidence="1">
    <location>
        <begin position="1"/>
        <end position="32"/>
    </location>
</feature>